<dbReference type="WBParaSite" id="jg88">
    <property type="protein sequence ID" value="jg88"/>
    <property type="gene ID" value="jg88"/>
</dbReference>
<evidence type="ECO:0000256" key="3">
    <source>
        <dbReference type="ARBA" id="ARBA00022801"/>
    </source>
</evidence>
<dbReference type="GO" id="GO:0016926">
    <property type="term" value="P:protein desumoylation"/>
    <property type="evidence" value="ECO:0007669"/>
    <property type="project" value="TreeGrafter"/>
</dbReference>
<dbReference type="GO" id="GO:0005634">
    <property type="term" value="C:nucleus"/>
    <property type="evidence" value="ECO:0007669"/>
    <property type="project" value="TreeGrafter"/>
</dbReference>
<accession>A0A915ENU8</accession>
<keyword evidence="3" id="KW-0378">Hydrolase</keyword>
<dbReference type="InterPro" id="IPR003653">
    <property type="entry name" value="Peptidase_C48_C"/>
</dbReference>
<organism evidence="7 8">
    <name type="scientific">Ditylenchus dipsaci</name>
    <dbReference type="NCBI Taxonomy" id="166011"/>
    <lineage>
        <taxon>Eukaryota</taxon>
        <taxon>Metazoa</taxon>
        <taxon>Ecdysozoa</taxon>
        <taxon>Nematoda</taxon>
        <taxon>Chromadorea</taxon>
        <taxon>Rhabditida</taxon>
        <taxon>Tylenchina</taxon>
        <taxon>Tylenchomorpha</taxon>
        <taxon>Sphaerularioidea</taxon>
        <taxon>Anguinidae</taxon>
        <taxon>Anguininae</taxon>
        <taxon>Ditylenchus</taxon>
    </lineage>
</organism>
<comment type="similarity">
    <text evidence="1">Belongs to the peptidase C48 family.</text>
</comment>
<dbReference type="GO" id="GO:0016929">
    <property type="term" value="F:deSUMOylase activity"/>
    <property type="evidence" value="ECO:0007669"/>
    <property type="project" value="TreeGrafter"/>
</dbReference>
<feature type="compositionally biased region" description="Basic and acidic residues" evidence="5">
    <location>
        <begin position="96"/>
        <end position="106"/>
    </location>
</feature>
<evidence type="ECO:0000259" key="6">
    <source>
        <dbReference type="PROSITE" id="PS50600"/>
    </source>
</evidence>
<protein>
    <submittedName>
        <fullName evidence="8">Ubiquitin-like protease family profile domain-containing protein</fullName>
    </submittedName>
</protein>
<evidence type="ECO:0000313" key="8">
    <source>
        <dbReference type="WBParaSite" id="jg88"/>
    </source>
</evidence>
<evidence type="ECO:0000256" key="1">
    <source>
        <dbReference type="ARBA" id="ARBA00005234"/>
    </source>
</evidence>
<name>A0A915ENU8_9BILA</name>
<evidence type="ECO:0000256" key="5">
    <source>
        <dbReference type="SAM" id="MobiDB-lite"/>
    </source>
</evidence>
<dbReference type="Proteomes" id="UP000887574">
    <property type="component" value="Unplaced"/>
</dbReference>
<dbReference type="PROSITE" id="PS50600">
    <property type="entry name" value="ULP_PROTEASE"/>
    <property type="match status" value="1"/>
</dbReference>
<dbReference type="PANTHER" id="PTHR12606">
    <property type="entry name" value="SENTRIN/SUMO-SPECIFIC PROTEASE"/>
    <property type="match status" value="1"/>
</dbReference>
<dbReference type="Gene3D" id="3.40.395.10">
    <property type="entry name" value="Adenoviral Proteinase, Chain A"/>
    <property type="match status" value="1"/>
</dbReference>
<feature type="region of interest" description="Disordered" evidence="5">
    <location>
        <begin position="85"/>
        <end position="106"/>
    </location>
</feature>
<feature type="domain" description="Ubiquitin-like protease family profile" evidence="6">
    <location>
        <begin position="1"/>
        <end position="125"/>
    </location>
</feature>
<evidence type="ECO:0000256" key="2">
    <source>
        <dbReference type="ARBA" id="ARBA00022670"/>
    </source>
</evidence>
<keyword evidence="2" id="KW-0645">Protease</keyword>
<keyword evidence="7" id="KW-1185">Reference proteome</keyword>
<proteinExistence type="inferred from homology"/>
<evidence type="ECO:0000313" key="7">
    <source>
        <dbReference type="Proteomes" id="UP000887574"/>
    </source>
</evidence>
<dbReference type="PANTHER" id="PTHR12606:SF141">
    <property type="entry name" value="GH15225P-RELATED"/>
    <property type="match status" value="1"/>
</dbReference>
<sequence length="125" mass="14166">MLNWTRKLDLFDCDFLLIPIHSPGHWSLAVVNIQKGRLEYYDSLNGIGKTVLNNIRIFLIRRMASIVVSSVASMQFVCLKTSSSISPGRHGMGSLTEKRSQKEKINSDQRIKSLLDISECFHKAN</sequence>
<reference evidence="8" key="1">
    <citation type="submission" date="2022-11" db="UniProtKB">
        <authorList>
            <consortium name="WormBaseParasite"/>
        </authorList>
    </citation>
    <scope>IDENTIFICATION</scope>
</reference>
<dbReference type="Pfam" id="PF02902">
    <property type="entry name" value="Peptidase_C48"/>
    <property type="match status" value="1"/>
</dbReference>
<dbReference type="InterPro" id="IPR038765">
    <property type="entry name" value="Papain-like_cys_pep_sf"/>
</dbReference>
<evidence type="ECO:0000256" key="4">
    <source>
        <dbReference type="ARBA" id="ARBA00022807"/>
    </source>
</evidence>
<dbReference type="GO" id="GO:0006508">
    <property type="term" value="P:proteolysis"/>
    <property type="evidence" value="ECO:0007669"/>
    <property type="project" value="UniProtKB-KW"/>
</dbReference>
<dbReference type="SUPFAM" id="SSF54001">
    <property type="entry name" value="Cysteine proteinases"/>
    <property type="match status" value="1"/>
</dbReference>
<dbReference type="AlphaFoldDB" id="A0A915ENU8"/>
<keyword evidence="4" id="KW-0788">Thiol protease</keyword>